<dbReference type="InterPro" id="IPR006597">
    <property type="entry name" value="Sel1-like"/>
</dbReference>
<dbReference type="Proteomes" id="UP000007753">
    <property type="component" value="Chromosome 1"/>
</dbReference>
<dbReference type="GeneID" id="31785203"/>
<reference evidence="3 4" key="1">
    <citation type="journal article" date="2010" name="J. Bacteriol.">
        <title>Complete genome sequence of the representative gamma-hexachlorocyclohexane-degrading bacterium Sphingobium japonicum UT26.</title>
        <authorList>
            <person name="Nagata Y."/>
            <person name="Ohtsubo Y."/>
            <person name="Endo R."/>
            <person name="Ichikawa N."/>
            <person name="Ankai A."/>
            <person name="Oguchi A."/>
            <person name="Fukui S."/>
            <person name="Fujita N."/>
            <person name="Tsuda M."/>
        </authorList>
    </citation>
    <scope>NUCLEOTIDE SEQUENCE [LARGE SCALE GENOMIC DNA]</scope>
    <source>
        <strain evidence="4">DSM 16413 / CCM 7287 / MTCC 6362 / UT26 / NBRC 101211 / UT26S</strain>
    </source>
</reference>
<dbReference type="EMBL" id="AP010803">
    <property type="protein sequence ID" value="BAI98011.1"/>
    <property type="molecule type" value="Genomic_DNA"/>
</dbReference>
<organism evidence="3 4">
    <name type="scientific">Sphingobium indicum (strain DSM 16413 / CCM 7287 / MTCC 6362 / UT26 / NBRC 101211 / UT26S)</name>
    <name type="common">Sphingobium japonicum</name>
    <dbReference type="NCBI Taxonomy" id="452662"/>
    <lineage>
        <taxon>Bacteria</taxon>
        <taxon>Pseudomonadati</taxon>
        <taxon>Pseudomonadota</taxon>
        <taxon>Alphaproteobacteria</taxon>
        <taxon>Sphingomonadales</taxon>
        <taxon>Sphingomonadaceae</taxon>
        <taxon>Sphingobium</taxon>
    </lineage>
</organism>
<feature type="chain" id="PRO_5003068440" evidence="2">
    <location>
        <begin position="23"/>
        <end position="126"/>
    </location>
</feature>
<gene>
    <name evidence="3" type="ordered locus">SJA_C1-31770</name>
</gene>
<dbReference type="KEGG" id="sjp:SJA_C1-31770"/>
<feature type="compositionally biased region" description="Basic and acidic residues" evidence="1">
    <location>
        <begin position="116"/>
        <end position="126"/>
    </location>
</feature>
<dbReference type="AlphaFoldDB" id="D4Z5X9"/>
<dbReference type="SUPFAM" id="SSF81901">
    <property type="entry name" value="HCP-like"/>
    <property type="match status" value="1"/>
</dbReference>
<proteinExistence type="predicted"/>
<name>D4Z5X9_SPHIU</name>
<evidence type="ECO:0000313" key="4">
    <source>
        <dbReference type="Proteomes" id="UP000007753"/>
    </source>
</evidence>
<dbReference type="HOGENOM" id="CLU_1980146_0_0_5"/>
<dbReference type="RefSeq" id="WP_013041272.1">
    <property type="nucleotide sequence ID" value="NC_014006.1"/>
</dbReference>
<evidence type="ECO:0000256" key="2">
    <source>
        <dbReference type="SAM" id="SignalP"/>
    </source>
</evidence>
<dbReference type="Pfam" id="PF08238">
    <property type="entry name" value="Sel1"/>
    <property type="match status" value="1"/>
</dbReference>
<keyword evidence="4" id="KW-1185">Reference proteome</keyword>
<keyword evidence="2" id="KW-0732">Signal</keyword>
<evidence type="ECO:0000256" key="1">
    <source>
        <dbReference type="SAM" id="MobiDB-lite"/>
    </source>
</evidence>
<dbReference type="SMART" id="SM00671">
    <property type="entry name" value="SEL1"/>
    <property type="match status" value="1"/>
</dbReference>
<accession>D4Z5X9</accession>
<sequence length="126" mass="13547">MSMTLRSAVAAAAIILSSNSLAQNGSDWTNASLAEVQSAAKGGLKTAQYELGRRYEEGIGLERDTSKARKWYKKAAGDTVDQNFVYSGPVGSEQHGRAIKVGRPHVQPGLPAAATRLKDMERADER</sequence>
<dbReference type="eggNOG" id="COG0790">
    <property type="taxonomic scope" value="Bacteria"/>
</dbReference>
<dbReference type="InterPro" id="IPR011990">
    <property type="entry name" value="TPR-like_helical_dom_sf"/>
</dbReference>
<dbReference type="Gene3D" id="1.25.40.10">
    <property type="entry name" value="Tetratricopeptide repeat domain"/>
    <property type="match status" value="1"/>
</dbReference>
<dbReference type="STRING" id="452662.SJA_C1-31770"/>
<evidence type="ECO:0000313" key="3">
    <source>
        <dbReference type="EMBL" id="BAI98011.1"/>
    </source>
</evidence>
<protein>
    <submittedName>
        <fullName evidence="3">Sel1-like TPR repeat protein</fullName>
    </submittedName>
</protein>
<feature type="signal peptide" evidence="2">
    <location>
        <begin position="1"/>
        <end position="22"/>
    </location>
</feature>
<feature type="region of interest" description="Disordered" evidence="1">
    <location>
        <begin position="99"/>
        <end position="126"/>
    </location>
</feature>